<comment type="catalytic activity">
    <reaction evidence="1 6">
        <text>[protein]-peptidylproline (omega=180) = [protein]-peptidylproline (omega=0)</text>
        <dbReference type="Rhea" id="RHEA:16237"/>
        <dbReference type="Rhea" id="RHEA-COMP:10747"/>
        <dbReference type="Rhea" id="RHEA-COMP:10748"/>
        <dbReference type="ChEBI" id="CHEBI:83833"/>
        <dbReference type="ChEBI" id="CHEBI:83834"/>
        <dbReference type="EC" id="5.2.1.8"/>
    </reaction>
</comment>
<dbReference type="Proteomes" id="UP001150925">
    <property type="component" value="Unassembled WGS sequence"/>
</dbReference>
<comment type="caution">
    <text evidence="9">The sequence shown here is derived from an EMBL/GenBank/DDBJ whole genome shotgun (WGS) entry which is preliminary data.</text>
</comment>
<dbReference type="Pfam" id="PF00254">
    <property type="entry name" value="FKBP_C"/>
    <property type="match status" value="1"/>
</dbReference>
<name>A0A9W8AMP3_9FUNG</name>
<gene>
    <name evidence="9" type="primary">FKH1</name>
    <name evidence="9" type="ORF">IWQ62_006871</name>
</gene>
<evidence type="ECO:0000259" key="8">
    <source>
        <dbReference type="PROSITE" id="PS50059"/>
    </source>
</evidence>
<sequence>MGVNVEVLEPGTGPKPQPGDRITIHYRGTLANGNEFDSSYKRDQPFECTIGVGQVIRGWDEGVVQMSVGEKARLTITPDYGYGAQGFPPVIPGNSTLIFEVHLLDIAG</sequence>
<organism evidence="9 10">
    <name type="scientific">Dispira parvispora</name>
    <dbReference type="NCBI Taxonomy" id="1520584"/>
    <lineage>
        <taxon>Eukaryota</taxon>
        <taxon>Fungi</taxon>
        <taxon>Fungi incertae sedis</taxon>
        <taxon>Zoopagomycota</taxon>
        <taxon>Kickxellomycotina</taxon>
        <taxon>Dimargaritomycetes</taxon>
        <taxon>Dimargaritales</taxon>
        <taxon>Dimargaritaceae</taxon>
        <taxon>Dispira</taxon>
    </lineage>
</organism>
<dbReference type="PROSITE" id="PS50059">
    <property type="entry name" value="FKBP_PPIASE"/>
    <property type="match status" value="1"/>
</dbReference>
<keyword evidence="3 6" id="KW-0697">Rotamase</keyword>
<evidence type="ECO:0000313" key="10">
    <source>
        <dbReference type="Proteomes" id="UP001150925"/>
    </source>
</evidence>
<dbReference type="OrthoDB" id="1902587at2759"/>
<feature type="region of interest" description="Disordered" evidence="7">
    <location>
        <begin position="1"/>
        <end position="21"/>
    </location>
</feature>
<protein>
    <recommendedName>
        <fullName evidence="2 6">peptidylprolyl isomerase</fullName>
        <ecNumber evidence="2 6">5.2.1.8</ecNumber>
    </recommendedName>
</protein>
<evidence type="ECO:0000313" key="9">
    <source>
        <dbReference type="EMBL" id="KAJ1948584.1"/>
    </source>
</evidence>
<keyword evidence="10" id="KW-1185">Reference proteome</keyword>
<evidence type="ECO:0000256" key="5">
    <source>
        <dbReference type="ARBA" id="ARBA00038106"/>
    </source>
</evidence>
<comment type="similarity">
    <text evidence="5">Belongs to the FKBP-type PPIase family. FKBP1 subfamily.</text>
</comment>
<evidence type="ECO:0000256" key="6">
    <source>
        <dbReference type="PROSITE-ProRule" id="PRU00277"/>
    </source>
</evidence>
<dbReference type="EC" id="5.2.1.8" evidence="2 6"/>
<dbReference type="InterPro" id="IPR001179">
    <property type="entry name" value="PPIase_FKBP_dom"/>
</dbReference>
<dbReference type="EMBL" id="JANBPY010004281">
    <property type="protein sequence ID" value="KAJ1948584.1"/>
    <property type="molecule type" value="Genomic_DNA"/>
</dbReference>
<dbReference type="PANTHER" id="PTHR10516">
    <property type="entry name" value="PEPTIDYL-PROLYL CIS-TRANS ISOMERASE"/>
    <property type="match status" value="1"/>
</dbReference>
<keyword evidence="4 6" id="KW-0413">Isomerase</keyword>
<feature type="domain" description="PPIase FKBP-type" evidence="8">
    <location>
        <begin position="19"/>
        <end position="107"/>
    </location>
</feature>
<evidence type="ECO:0000256" key="4">
    <source>
        <dbReference type="ARBA" id="ARBA00023235"/>
    </source>
</evidence>
<evidence type="ECO:0000256" key="1">
    <source>
        <dbReference type="ARBA" id="ARBA00000971"/>
    </source>
</evidence>
<reference evidence="9" key="1">
    <citation type="submission" date="2022-07" db="EMBL/GenBank/DDBJ databases">
        <title>Phylogenomic reconstructions and comparative analyses of Kickxellomycotina fungi.</title>
        <authorList>
            <person name="Reynolds N.K."/>
            <person name="Stajich J.E."/>
            <person name="Barry K."/>
            <person name="Grigoriev I.V."/>
            <person name="Crous P."/>
            <person name="Smith M.E."/>
        </authorList>
    </citation>
    <scope>NUCLEOTIDE SEQUENCE</scope>
    <source>
        <strain evidence="9">RSA 1196</strain>
    </source>
</reference>
<dbReference type="PANTHER" id="PTHR10516:SF443">
    <property type="entry name" value="FK506-BINDING PROTEIN 59-RELATED"/>
    <property type="match status" value="1"/>
</dbReference>
<evidence type="ECO:0000256" key="7">
    <source>
        <dbReference type="SAM" id="MobiDB-lite"/>
    </source>
</evidence>
<proteinExistence type="inferred from homology"/>
<feature type="non-terminal residue" evidence="9">
    <location>
        <position position="108"/>
    </location>
</feature>
<dbReference type="FunFam" id="3.10.50.40:FF:000025">
    <property type="entry name" value="Peptidylprolyl isomerase"/>
    <property type="match status" value="1"/>
</dbReference>
<dbReference type="InterPro" id="IPR050689">
    <property type="entry name" value="FKBP-type_PPIase"/>
</dbReference>
<accession>A0A9W8AMP3</accession>
<evidence type="ECO:0000256" key="3">
    <source>
        <dbReference type="ARBA" id="ARBA00023110"/>
    </source>
</evidence>
<evidence type="ECO:0000256" key="2">
    <source>
        <dbReference type="ARBA" id="ARBA00013194"/>
    </source>
</evidence>
<dbReference type="Gene3D" id="3.10.50.40">
    <property type="match status" value="1"/>
</dbReference>
<dbReference type="SUPFAM" id="SSF54534">
    <property type="entry name" value="FKBP-like"/>
    <property type="match status" value="1"/>
</dbReference>
<dbReference type="AlphaFoldDB" id="A0A9W8AMP3"/>
<dbReference type="InterPro" id="IPR046357">
    <property type="entry name" value="PPIase_dom_sf"/>
</dbReference>
<dbReference type="GO" id="GO:0003755">
    <property type="term" value="F:peptidyl-prolyl cis-trans isomerase activity"/>
    <property type="evidence" value="ECO:0007669"/>
    <property type="project" value="UniProtKB-KW"/>
</dbReference>